<organism evidence="2 3">
    <name type="scientific">Bemisia tabaci</name>
    <name type="common">Sweetpotato whitefly</name>
    <name type="synonym">Aleurodes tabaci</name>
    <dbReference type="NCBI Taxonomy" id="7038"/>
    <lineage>
        <taxon>Eukaryota</taxon>
        <taxon>Metazoa</taxon>
        <taxon>Ecdysozoa</taxon>
        <taxon>Arthropoda</taxon>
        <taxon>Hexapoda</taxon>
        <taxon>Insecta</taxon>
        <taxon>Pterygota</taxon>
        <taxon>Neoptera</taxon>
        <taxon>Paraneoptera</taxon>
        <taxon>Hemiptera</taxon>
        <taxon>Sternorrhyncha</taxon>
        <taxon>Aleyrodoidea</taxon>
        <taxon>Aleyrodidae</taxon>
        <taxon>Aleyrodinae</taxon>
        <taxon>Bemisia</taxon>
    </lineage>
</organism>
<evidence type="ECO:0000256" key="1">
    <source>
        <dbReference type="SAM" id="MobiDB-lite"/>
    </source>
</evidence>
<feature type="compositionally biased region" description="Basic and acidic residues" evidence="1">
    <location>
        <begin position="1"/>
        <end position="13"/>
    </location>
</feature>
<proteinExistence type="predicted"/>
<feature type="region of interest" description="Disordered" evidence="1">
    <location>
        <begin position="1"/>
        <end position="22"/>
    </location>
</feature>
<dbReference type="EMBL" id="OU963869">
    <property type="protein sequence ID" value="CAH0394434.1"/>
    <property type="molecule type" value="Genomic_DNA"/>
</dbReference>
<evidence type="ECO:0000313" key="3">
    <source>
        <dbReference type="Proteomes" id="UP001152759"/>
    </source>
</evidence>
<dbReference type="Proteomes" id="UP001152759">
    <property type="component" value="Chromosome 8"/>
</dbReference>
<evidence type="ECO:0000313" key="2">
    <source>
        <dbReference type="EMBL" id="CAH0394434.1"/>
    </source>
</evidence>
<gene>
    <name evidence="2" type="ORF">BEMITA_LOCUS12731</name>
</gene>
<feature type="region of interest" description="Disordered" evidence="1">
    <location>
        <begin position="358"/>
        <end position="466"/>
    </location>
</feature>
<keyword evidence="3" id="KW-1185">Reference proteome</keyword>
<name>A0A9P0AME1_BEMTA</name>
<accession>A0A9P0AME1</accession>
<dbReference type="AlphaFoldDB" id="A0A9P0AME1"/>
<sequence>MEKHCEYRTERASRSATPASQAPSSFLPLWRLVPFDRNSSNYGMGSRPDVEIHGDFYVKGRKFRVLESQLQLLRVRQELSASGPGTRTAAIISAIDTSHGHAIQIYIGEKTYGGNQEAELSSLQTREPITLAITVASLVMSNLHNIEPALTAIRDVMRLLNPLATASTRLENGGQRRSDGTIFWKGRLLEFNTDEGVHVFVISPEKSLMIVTSGKRVLLNDYPVCQNTDQLGEPQYRKLKLQDKKEETKLYTSWWYTNLVVGNPMTEEEVTQFMNLQKEVQIEREKAVNDITAVAREKIAKAVGLGLKLVDVPAQMTMEAVRGAVGGVVAAPRMAVSAAGALGKGVNQGWKSVVTFSKDSLSRDSGGTDGISGMINSRLWGPMPEGQQPPTSPLPRTDSQNSPTAEEVNAMIHKSNSGRMDGLNRWLFGSPPRGAPQKAPSSGFKLSGLGKKSFKNPFSRKGSSSG</sequence>
<reference evidence="2" key="1">
    <citation type="submission" date="2021-12" db="EMBL/GenBank/DDBJ databases">
        <authorList>
            <person name="King R."/>
        </authorList>
    </citation>
    <scope>NUCLEOTIDE SEQUENCE</scope>
</reference>
<protein>
    <submittedName>
        <fullName evidence="2">Uncharacterized protein</fullName>
    </submittedName>
</protein>